<dbReference type="Proteomes" id="UP001458415">
    <property type="component" value="Unassembled WGS sequence"/>
</dbReference>
<evidence type="ECO:0000313" key="1">
    <source>
        <dbReference type="EMBL" id="MER6977355.1"/>
    </source>
</evidence>
<dbReference type="EMBL" id="JBEPCU010000116">
    <property type="protein sequence ID" value="MER6977355.1"/>
    <property type="molecule type" value="Genomic_DNA"/>
</dbReference>
<comment type="caution">
    <text evidence="1">The sequence shown here is derived from an EMBL/GenBank/DDBJ whole genome shotgun (WGS) entry which is preliminary data.</text>
</comment>
<dbReference type="RefSeq" id="WP_158103794.1">
    <property type="nucleotide sequence ID" value="NZ_MUBM01000011.1"/>
</dbReference>
<gene>
    <name evidence="1" type="ORF">ABT317_10110</name>
</gene>
<evidence type="ECO:0000313" key="2">
    <source>
        <dbReference type="Proteomes" id="UP001458415"/>
    </source>
</evidence>
<sequence length="48" mass="5286">MDTASPKRVADAVVYESPRLGDGPHTVTITKPSGTHATFGGYEYVYRW</sequence>
<keyword evidence="2" id="KW-1185">Reference proteome</keyword>
<dbReference type="Gene3D" id="2.60.120.260">
    <property type="entry name" value="Galactose-binding domain-like"/>
    <property type="match status" value="1"/>
</dbReference>
<accession>A0ABV1VZJ1</accession>
<name>A0ABV1VZJ1_9ACTN</name>
<organism evidence="1 2">
    <name type="scientific">Streptomyces carpinensis</name>
    <dbReference type="NCBI Taxonomy" id="66369"/>
    <lineage>
        <taxon>Bacteria</taxon>
        <taxon>Bacillati</taxon>
        <taxon>Actinomycetota</taxon>
        <taxon>Actinomycetes</taxon>
        <taxon>Kitasatosporales</taxon>
        <taxon>Streptomycetaceae</taxon>
        <taxon>Streptomyces</taxon>
    </lineage>
</organism>
<reference evidence="1 2" key="1">
    <citation type="submission" date="2024-06" db="EMBL/GenBank/DDBJ databases">
        <title>The Natural Products Discovery Center: Release of the First 8490 Sequenced Strains for Exploring Actinobacteria Biosynthetic Diversity.</title>
        <authorList>
            <person name="Kalkreuter E."/>
            <person name="Kautsar S.A."/>
            <person name="Yang D."/>
            <person name="Bader C.D."/>
            <person name="Teijaro C.N."/>
            <person name="Fluegel L."/>
            <person name="Davis C.M."/>
            <person name="Simpson J.R."/>
            <person name="Lauterbach L."/>
            <person name="Steele A.D."/>
            <person name="Gui C."/>
            <person name="Meng S."/>
            <person name="Li G."/>
            <person name="Viehrig K."/>
            <person name="Ye F."/>
            <person name="Su P."/>
            <person name="Kiefer A.F."/>
            <person name="Nichols A."/>
            <person name="Cepeda A.J."/>
            <person name="Yan W."/>
            <person name="Fan B."/>
            <person name="Jiang Y."/>
            <person name="Adhikari A."/>
            <person name="Zheng C.-J."/>
            <person name="Schuster L."/>
            <person name="Cowan T.M."/>
            <person name="Smanski M.J."/>
            <person name="Chevrette M.G."/>
            <person name="De Carvalho L.P.S."/>
            <person name="Shen B."/>
        </authorList>
    </citation>
    <scope>NUCLEOTIDE SEQUENCE [LARGE SCALE GENOMIC DNA]</scope>
    <source>
        <strain evidence="1 2">NPDC000634</strain>
    </source>
</reference>
<proteinExistence type="predicted"/>
<protein>
    <submittedName>
        <fullName evidence="1">Uncharacterized protein</fullName>
    </submittedName>
</protein>